<dbReference type="EMBL" id="JANSUY010000010">
    <property type="protein sequence ID" value="MCR9015826.1"/>
    <property type="molecule type" value="Genomic_DNA"/>
</dbReference>
<evidence type="ECO:0000313" key="1">
    <source>
        <dbReference type="EMBL" id="MCR9015826.1"/>
    </source>
</evidence>
<dbReference type="Gene3D" id="2.40.160.10">
    <property type="entry name" value="Porin"/>
    <property type="match status" value="1"/>
</dbReference>
<dbReference type="SUPFAM" id="SSF56935">
    <property type="entry name" value="Porins"/>
    <property type="match status" value="1"/>
</dbReference>
<protein>
    <submittedName>
        <fullName evidence="1">OprO/OprP family phosphate-selective porin</fullName>
    </submittedName>
</protein>
<dbReference type="AlphaFoldDB" id="A0A9X2P6P9"/>
<dbReference type="RefSeq" id="WP_258423688.1">
    <property type="nucleotide sequence ID" value="NZ_JANSUY010000010.1"/>
</dbReference>
<dbReference type="Pfam" id="PF07396">
    <property type="entry name" value="Porin_O_P"/>
    <property type="match status" value="1"/>
</dbReference>
<name>A0A9X2P6P9_9BACT</name>
<proteinExistence type="predicted"/>
<gene>
    <name evidence="1" type="ORF">NU887_12325</name>
</gene>
<reference evidence="1" key="1">
    <citation type="submission" date="2022-08" db="EMBL/GenBank/DDBJ databases">
        <authorList>
            <person name="Zhang D."/>
        </authorList>
    </citation>
    <scope>NUCLEOTIDE SEQUENCE</scope>
    <source>
        <strain evidence="1">XJ19-11</strain>
    </source>
</reference>
<comment type="caution">
    <text evidence="1">The sequence shown here is derived from an EMBL/GenBank/DDBJ whole genome shotgun (WGS) entry which is preliminary data.</text>
</comment>
<dbReference type="InterPro" id="IPR023614">
    <property type="entry name" value="Porin_dom_sf"/>
</dbReference>
<evidence type="ECO:0000313" key="2">
    <source>
        <dbReference type="Proteomes" id="UP001142175"/>
    </source>
</evidence>
<dbReference type="Proteomes" id="UP001142175">
    <property type="component" value="Unassembled WGS sequence"/>
</dbReference>
<keyword evidence="2" id="KW-1185">Reference proteome</keyword>
<sequence length="409" mass="46490">MHSIKRILFIHYFLFLGVLFLGPQSVMAQVESDERPLSVSQEGIGFKKDSVFLLNLRFRMQNRFGYFSTMDNIDKPGIEAVVRRLRLRFDGYVLNSKIGYYIQLSFSRSDQDLVSGNVSQIVRDAMVYYNVSKKLYFGFGQSKLPGNRERVISSGNLQLPDRSIANSTFTIDRDFGFFAYSTINSGPKHTVFLKGAVTSGEGRGQLVSPGGLSYTIRAEYLPFGVFKNVGDYSQGDLEFEEKPKLSIGTSYNFNDGTNRAGGQLGSILPNAVDLQTFIADLMFKYNGWGIMSEYFDRKAGGFEYTADNALAMNRIPRGTGLNIQLSRMLGRKHEVVARYSMVTPEKGFESYQYKLQNKALGYNYYLNKHRVKFQYYIGLDNRQHPGEIAELRHTFTNRLNTMIQIELGI</sequence>
<accession>A0A9X2P6P9</accession>
<organism evidence="1 2">
    <name type="scientific">Aquiflexum gelatinilyticum</name>
    <dbReference type="NCBI Taxonomy" id="2961943"/>
    <lineage>
        <taxon>Bacteria</taxon>
        <taxon>Pseudomonadati</taxon>
        <taxon>Bacteroidota</taxon>
        <taxon>Cytophagia</taxon>
        <taxon>Cytophagales</taxon>
        <taxon>Cyclobacteriaceae</taxon>
        <taxon>Aquiflexum</taxon>
    </lineage>
</organism>
<dbReference type="InterPro" id="IPR010870">
    <property type="entry name" value="Porin_O/P"/>
</dbReference>